<dbReference type="VEuPathDB" id="FungiDB:GGTG_04197"/>
<dbReference type="Proteomes" id="UP000006039">
    <property type="component" value="Unassembled WGS sequence"/>
</dbReference>
<name>J8RG32_GAET3</name>
<reference evidence="3" key="4">
    <citation type="journal article" date="2015" name="G3 (Bethesda)">
        <title>Genome sequences of three phytopathogenic species of the Magnaporthaceae family of fungi.</title>
        <authorList>
            <person name="Okagaki L.H."/>
            <person name="Nunes C.C."/>
            <person name="Sailsbery J."/>
            <person name="Clay B."/>
            <person name="Brown D."/>
            <person name="John T."/>
            <person name="Oh Y."/>
            <person name="Young N."/>
            <person name="Fitzgerald M."/>
            <person name="Haas B.J."/>
            <person name="Zeng Q."/>
            <person name="Young S."/>
            <person name="Adiconis X."/>
            <person name="Fan L."/>
            <person name="Levin J.Z."/>
            <person name="Mitchell T.K."/>
            <person name="Okubara P.A."/>
            <person name="Farman M.L."/>
            <person name="Kohn L.M."/>
            <person name="Birren B."/>
            <person name="Ma L.-J."/>
            <person name="Dean R.A."/>
        </authorList>
    </citation>
    <scope>NUCLEOTIDE SEQUENCE</scope>
    <source>
        <strain evidence="3">R3-111a-1</strain>
    </source>
</reference>
<keyword evidence="1" id="KW-0812">Transmembrane</keyword>
<gene>
    <name evidence="3" type="primary">20344655</name>
    <name evidence="2" type="ORF">GGTG_04197</name>
</gene>
<reference evidence="2" key="2">
    <citation type="submission" date="2010-07" db="EMBL/GenBank/DDBJ databases">
        <authorList>
            <consortium name="The Broad Institute Genome Sequencing Platform"/>
            <consortium name="Broad Institute Genome Sequencing Center for Infectious Disease"/>
            <person name="Ma L.-J."/>
            <person name="Dead R."/>
            <person name="Young S."/>
            <person name="Zeng Q."/>
            <person name="Koehrsen M."/>
            <person name="Alvarado L."/>
            <person name="Berlin A."/>
            <person name="Chapman S.B."/>
            <person name="Chen Z."/>
            <person name="Freedman E."/>
            <person name="Gellesch M."/>
            <person name="Goldberg J."/>
            <person name="Griggs A."/>
            <person name="Gujja S."/>
            <person name="Heilman E.R."/>
            <person name="Heiman D."/>
            <person name="Hepburn T."/>
            <person name="Howarth C."/>
            <person name="Jen D."/>
            <person name="Larson L."/>
            <person name="Mehta T."/>
            <person name="Neiman D."/>
            <person name="Pearson M."/>
            <person name="Roberts A."/>
            <person name="Saif S."/>
            <person name="Shea T."/>
            <person name="Shenoy N."/>
            <person name="Sisk P."/>
            <person name="Stolte C."/>
            <person name="Sykes S."/>
            <person name="Walk T."/>
            <person name="White J."/>
            <person name="Yandava C."/>
            <person name="Haas B."/>
            <person name="Nusbaum C."/>
            <person name="Birren B."/>
        </authorList>
    </citation>
    <scope>NUCLEOTIDE SEQUENCE</scope>
    <source>
        <strain evidence="2">R3-111a-1</strain>
    </source>
</reference>
<dbReference type="EMBL" id="GL385396">
    <property type="protein sequence ID" value="EJT79108.1"/>
    <property type="molecule type" value="Genomic_DNA"/>
</dbReference>
<dbReference type="AlphaFoldDB" id="J8RG32"/>
<feature type="non-terminal residue" evidence="2">
    <location>
        <position position="1"/>
    </location>
</feature>
<evidence type="ECO:0000313" key="3">
    <source>
        <dbReference type="EnsemblFungi" id="EJT79108"/>
    </source>
</evidence>
<keyword evidence="4" id="KW-1185">Reference proteome</keyword>
<dbReference type="RefSeq" id="XP_009220253.1">
    <property type="nucleotide sequence ID" value="XM_009221989.1"/>
</dbReference>
<accession>J8RG32</accession>
<protein>
    <submittedName>
        <fullName evidence="2 3">Uncharacterized protein</fullName>
    </submittedName>
</protein>
<feature type="transmembrane region" description="Helical" evidence="1">
    <location>
        <begin position="144"/>
        <end position="165"/>
    </location>
</feature>
<organism evidence="2">
    <name type="scientific">Gaeumannomyces tritici (strain R3-111a-1)</name>
    <name type="common">Wheat and barley take-all root rot fungus</name>
    <name type="synonym">Gaeumannomyces graminis var. tritici</name>
    <dbReference type="NCBI Taxonomy" id="644352"/>
    <lineage>
        <taxon>Eukaryota</taxon>
        <taxon>Fungi</taxon>
        <taxon>Dikarya</taxon>
        <taxon>Ascomycota</taxon>
        <taxon>Pezizomycotina</taxon>
        <taxon>Sordariomycetes</taxon>
        <taxon>Sordariomycetidae</taxon>
        <taxon>Magnaporthales</taxon>
        <taxon>Magnaporthaceae</taxon>
        <taxon>Gaeumannomyces</taxon>
    </lineage>
</organism>
<proteinExistence type="predicted"/>
<evidence type="ECO:0000256" key="1">
    <source>
        <dbReference type="SAM" id="Phobius"/>
    </source>
</evidence>
<dbReference type="EnsemblFungi" id="EJT79108">
    <property type="protein sequence ID" value="EJT79108"/>
    <property type="gene ID" value="GGTG_04197"/>
</dbReference>
<dbReference type="STRING" id="644352.J8RG32"/>
<evidence type="ECO:0000313" key="4">
    <source>
        <dbReference type="Proteomes" id="UP000006039"/>
    </source>
</evidence>
<reference evidence="2" key="3">
    <citation type="submission" date="2010-09" db="EMBL/GenBank/DDBJ databases">
        <title>Annotation of Gaeumannomyces graminis var. tritici R3-111a-1.</title>
        <authorList>
            <consortium name="The Broad Institute Genome Sequencing Platform"/>
            <person name="Ma L.-J."/>
            <person name="Dead R."/>
            <person name="Young S.K."/>
            <person name="Zeng Q."/>
            <person name="Gargeya S."/>
            <person name="Fitzgerald M."/>
            <person name="Haas B."/>
            <person name="Abouelleil A."/>
            <person name="Alvarado L."/>
            <person name="Arachchi H.M."/>
            <person name="Berlin A."/>
            <person name="Brown A."/>
            <person name="Chapman S.B."/>
            <person name="Chen Z."/>
            <person name="Dunbar C."/>
            <person name="Freedman E."/>
            <person name="Gearin G."/>
            <person name="Gellesch M."/>
            <person name="Goldberg J."/>
            <person name="Griggs A."/>
            <person name="Gujja S."/>
            <person name="Heiman D."/>
            <person name="Howarth C."/>
            <person name="Larson L."/>
            <person name="Lui A."/>
            <person name="MacDonald P.J.P."/>
            <person name="Mehta T."/>
            <person name="Montmayeur A."/>
            <person name="Murphy C."/>
            <person name="Neiman D."/>
            <person name="Pearson M."/>
            <person name="Priest M."/>
            <person name="Roberts A."/>
            <person name="Saif S."/>
            <person name="Shea T."/>
            <person name="Shenoy N."/>
            <person name="Sisk P."/>
            <person name="Stolte C."/>
            <person name="Sykes S."/>
            <person name="Yandava C."/>
            <person name="Wortman J."/>
            <person name="Nusbaum C."/>
            <person name="Birren B."/>
        </authorList>
    </citation>
    <scope>NUCLEOTIDE SEQUENCE</scope>
    <source>
        <strain evidence="2">R3-111a-1</strain>
    </source>
</reference>
<keyword evidence="1" id="KW-1133">Transmembrane helix</keyword>
<reference evidence="4" key="1">
    <citation type="submission" date="2010-07" db="EMBL/GenBank/DDBJ databases">
        <title>The genome sequence of Gaeumannomyces graminis var. tritici strain R3-111a-1.</title>
        <authorList>
            <consortium name="The Broad Institute Genome Sequencing Platform"/>
            <person name="Ma L.-J."/>
            <person name="Dead R."/>
            <person name="Young S."/>
            <person name="Zeng Q."/>
            <person name="Koehrsen M."/>
            <person name="Alvarado L."/>
            <person name="Berlin A."/>
            <person name="Chapman S.B."/>
            <person name="Chen Z."/>
            <person name="Freedman E."/>
            <person name="Gellesch M."/>
            <person name="Goldberg J."/>
            <person name="Griggs A."/>
            <person name="Gujja S."/>
            <person name="Heilman E.R."/>
            <person name="Heiman D."/>
            <person name="Hepburn T."/>
            <person name="Howarth C."/>
            <person name="Jen D."/>
            <person name="Larson L."/>
            <person name="Mehta T."/>
            <person name="Neiman D."/>
            <person name="Pearson M."/>
            <person name="Roberts A."/>
            <person name="Saif S."/>
            <person name="Shea T."/>
            <person name="Shenoy N."/>
            <person name="Sisk P."/>
            <person name="Stolte C."/>
            <person name="Sykes S."/>
            <person name="Walk T."/>
            <person name="White J."/>
            <person name="Yandava C."/>
            <person name="Haas B."/>
            <person name="Nusbaum C."/>
            <person name="Birren B."/>
        </authorList>
    </citation>
    <scope>NUCLEOTIDE SEQUENCE [LARGE SCALE GENOMIC DNA]</scope>
    <source>
        <strain evidence="4">R3-111a-1</strain>
    </source>
</reference>
<dbReference type="GeneID" id="20344655"/>
<keyword evidence="1" id="KW-0472">Membrane</keyword>
<evidence type="ECO:0000313" key="2">
    <source>
        <dbReference type="EMBL" id="EJT79108.1"/>
    </source>
</evidence>
<sequence length="189" mass="21479">YCNVGNFALDALLNNGLTFVTRKLLGRYGIKGFNFLNGFAGAKLNFNKLFKKFRYCFKIPLVNAYRHTGVNGIILICLIIKITVTKYRTFRIIIFKKKQINKNLIIALLKINNLLQRERVANIYIKRKKGNIRFGGKFIKIESVAAAFVAHFTLFFSGGFFAAAVKARRKVTGKTFAGILKGCKRKKAR</sequence>
<reference evidence="3" key="5">
    <citation type="submission" date="2018-04" db="UniProtKB">
        <authorList>
            <consortium name="EnsemblFungi"/>
        </authorList>
    </citation>
    <scope>IDENTIFICATION</scope>
    <source>
        <strain evidence="3">R3-111a-1</strain>
    </source>
</reference>